<accession>A0A1M4MKE5</accession>
<evidence type="ECO:0000313" key="2">
    <source>
        <dbReference type="Proteomes" id="UP000184671"/>
    </source>
</evidence>
<dbReference type="AlphaFoldDB" id="A0A1M4MKE5"/>
<proteinExistence type="predicted"/>
<gene>
    <name evidence="1" type="ORF">L21_1284</name>
</gene>
<organism evidence="1 2">
    <name type="scientific">Methanoculleus chikugoensis</name>
    <dbReference type="NCBI Taxonomy" id="118126"/>
    <lineage>
        <taxon>Archaea</taxon>
        <taxon>Methanobacteriati</taxon>
        <taxon>Methanobacteriota</taxon>
        <taxon>Stenosarchaea group</taxon>
        <taxon>Methanomicrobia</taxon>
        <taxon>Methanomicrobiales</taxon>
        <taxon>Methanomicrobiaceae</taxon>
        <taxon>Methanoculleus</taxon>
    </lineage>
</organism>
<dbReference type="Proteomes" id="UP000184671">
    <property type="component" value="Unassembled WGS sequence"/>
</dbReference>
<evidence type="ECO:0000313" key="1">
    <source>
        <dbReference type="EMBL" id="SCL75385.1"/>
    </source>
</evidence>
<reference evidence="1 2" key="1">
    <citation type="submission" date="2016-08" db="EMBL/GenBank/DDBJ databases">
        <authorList>
            <person name="Seilhamer J.J."/>
        </authorList>
    </citation>
    <scope>NUCLEOTIDE SEQUENCE [LARGE SCALE GENOMIC DNA]</scope>
    <source>
        <strain evidence="1">L21-II-0</strain>
    </source>
</reference>
<protein>
    <submittedName>
        <fullName evidence="1">Uncharacterized protein</fullName>
    </submittedName>
</protein>
<name>A0A1M4MKE5_9EURY</name>
<dbReference type="EMBL" id="FMID01000029">
    <property type="protein sequence ID" value="SCL75385.1"/>
    <property type="molecule type" value="Genomic_DNA"/>
</dbReference>
<sequence>MRYSKPHSIQPHSAFEMMGLSYQSKPYSRISEILGMTPTKASWGLNKAILQKLLLRNCDPGLMCLLNTRLNLISYLLNVLIKFYC</sequence>